<dbReference type="Gene3D" id="3.30.930.10">
    <property type="entry name" value="Bira Bifunctional Protein, Domain 2"/>
    <property type="match status" value="1"/>
</dbReference>
<dbReference type="SUPFAM" id="SSF55681">
    <property type="entry name" value="Class II aaRS and biotin synthetases"/>
    <property type="match status" value="1"/>
</dbReference>
<dbReference type="InterPro" id="IPR004408">
    <property type="entry name" value="Biotin_CoA_COase_ligase"/>
</dbReference>
<dbReference type="GO" id="GO:0004077">
    <property type="term" value="F:biotin--[biotin carboxyl-carrier protein] ligase activity"/>
    <property type="evidence" value="ECO:0007669"/>
    <property type="project" value="UniProtKB-EC"/>
</dbReference>
<dbReference type="EC" id="6.3.4.15" evidence="3"/>
<keyword evidence="4" id="KW-1185">Reference proteome</keyword>
<dbReference type="KEGG" id="psti:SOO65_00340"/>
<sequence length="224" mass="25407">MMIRHIHVDECDSTQDILKEQLSTQTHFAQFLVSCENQVMGRGRGSNVWKAMPGTVCFSTNLAAHPTLSFTALELSVLVARFFEARGRKLLLKWPNDLWDESRRKCVGILVQGTQNALLAGIGLNLFSDDENFGGIFEEAFALDKKHAAREIFDFINSHRYTNKEDLIRDWEARCGHMNEMVTVTEGSEVHRGSFVGIGEYGECLLKDGDKSYRLYNGSLRLIR</sequence>
<evidence type="ECO:0000313" key="3">
    <source>
        <dbReference type="EMBL" id="WPU65195.1"/>
    </source>
</evidence>
<keyword evidence="1 3" id="KW-0436">Ligase</keyword>
<accession>A0AAX4HPQ6</accession>
<dbReference type="AlphaFoldDB" id="A0AAX4HPQ6"/>
<evidence type="ECO:0000313" key="4">
    <source>
        <dbReference type="Proteomes" id="UP001324634"/>
    </source>
</evidence>
<proteinExistence type="predicted"/>
<dbReference type="PROSITE" id="PS51257">
    <property type="entry name" value="PROKAR_LIPOPROTEIN"/>
    <property type="match status" value="1"/>
</dbReference>
<name>A0AAX4HPQ6_9BACT</name>
<gene>
    <name evidence="3" type="ORF">SOO65_00340</name>
</gene>
<dbReference type="EMBL" id="CP139487">
    <property type="protein sequence ID" value="WPU65195.1"/>
    <property type="molecule type" value="Genomic_DNA"/>
</dbReference>
<dbReference type="InterPro" id="IPR004143">
    <property type="entry name" value="BPL_LPL_catalytic"/>
</dbReference>
<reference evidence="3 4" key="1">
    <citation type="submission" date="2023-11" db="EMBL/GenBank/DDBJ databases">
        <title>Peredibacter starrii A3.12.</title>
        <authorList>
            <person name="Mitchell R.J."/>
        </authorList>
    </citation>
    <scope>NUCLEOTIDE SEQUENCE [LARGE SCALE GENOMIC DNA]</scope>
    <source>
        <strain evidence="3 4">A3.12</strain>
    </source>
</reference>
<protein>
    <submittedName>
        <fullName evidence="3">Biotin--[acetyl-CoA-carboxylase] ligase</fullName>
        <ecNumber evidence="3">6.3.4.15</ecNumber>
    </submittedName>
</protein>
<dbReference type="InterPro" id="IPR045864">
    <property type="entry name" value="aa-tRNA-synth_II/BPL/LPL"/>
</dbReference>
<evidence type="ECO:0000256" key="1">
    <source>
        <dbReference type="ARBA" id="ARBA00022598"/>
    </source>
</evidence>
<dbReference type="GO" id="GO:0005737">
    <property type="term" value="C:cytoplasm"/>
    <property type="evidence" value="ECO:0007669"/>
    <property type="project" value="TreeGrafter"/>
</dbReference>
<dbReference type="RefSeq" id="WP_321395319.1">
    <property type="nucleotide sequence ID" value="NZ_CP139487.1"/>
</dbReference>
<evidence type="ECO:0000259" key="2">
    <source>
        <dbReference type="PROSITE" id="PS51733"/>
    </source>
</evidence>
<dbReference type="PROSITE" id="PS51733">
    <property type="entry name" value="BPL_LPL_CATALYTIC"/>
    <property type="match status" value="1"/>
</dbReference>
<dbReference type="Proteomes" id="UP001324634">
    <property type="component" value="Chromosome"/>
</dbReference>
<dbReference type="PANTHER" id="PTHR12835:SF5">
    <property type="entry name" value="BIOTIN--PROTEIN LIGASE"/>
    <property type="match status" value="1"/>
</dbReference>
<dbReference type="NCBIfam" id="TIGR00121">
    <property type="entry name" value="birA_ligase"/>
    <property type="match status" value="1"/>
</dbReference>
<dbReference type="Pfam" id="PF03099">
    <property type="entry name" value="BPL_LplA_LipB"/>
    <property type="match status" value="1"/>
</dbReference>
<feature type="domain" description="BPL/LPL catalytic" evidence="2">
    <location>
        <begin position="1"/>
        <end position="179"/>
    </location>
</feature>
<organism evidence="3 4">
    <name type="scientific">Peredibacter starrii</name>
    <dbReference type="NCBI Taxonomy" id="28202"/>
    <lineage>
        <taxon>Bacteria</taxon>
        <taxon>Pseudomonadati</taxon>
        <taxon>Bdellovibrionota</taxon>
        <taxon>Bacteriovoracia</taxon>
        <taxon>Bacteriovoracales</taxon>
        <taxon>Bacteriovoracaceae</taxon>
        <taxon>Peredibacter</taxon>
    </lineage>
</organism>
<dbReference type="PANTHER" id="PTHR12835">
    <property type="entry name" value="BIOTIN PROTEIN LIGASE"/>
    <property type="match status" value="1"/>
</dbReference>